<proteinExistence type="predicted"/>
<name>A0A9P6FNK0_9FUNG</name>
<evidence type="ECO:0000313" key="3">
    <source>
        <dbReference type="Proteomes" id="UP000780801"/>
    </source>
</evidence>
<accession>A0A9P6FNK0</accession>
<dbReference type="Proteomes" id="UP000780801">
    <property type="component" value="Unassembled WGS sequence"/>
</dbReference>
<comment type="caution">
    <text evidence="2">The sequence shown here is derived from an EMBL/GenBank/DDBJ whole genome shotgun (WGS) entry which is preliminary data.</text>
</comment>
<sequence length="97" mass="10910">MTSSDDSFTLDDSSFSKSYIPADSSLYDKAIDLFQIDDHPDAFDGDDDPDATLLGDNGEKDLLNRHRARRPLHSDQYDLEIRDDDAGESAIIQIHHI</sequence>
<keyword evidence="3" id="KW-1185">Reference proteome</keyword>
<reference evidence="2" key="1">
    <citation type="journal article" date="2020" name="Fungal Divers.">
        <title>Resolving the Mortierellaceae phylogeny through synthesis of multi-gene phylogenetics and phylogenomics.</title>
        <authorList>
            <person name="Vandepol N."/>
            <person name="Liber J."/>
            <person name="Desiro A."/>
            <person name="Na H."/>
            <person name="Kennedy M."/>
            <person name="Barry K."/>
            <person name="Grigoriev I.V."/>
            <person name="Miller A.N."/>
            <person name="O'Donnell K."/>
            <person name="Stajich J.E."/>
            <person name="Bonito G."/>
        </authorList>
    </citation>
    <scope>NUCLEOTIDE SEQUENCE</scope>
    <source>
        <strain evidence="2">KOD1015</strain>
    </source>
</reference>
<organism evidence="2 3">
    <name type="scientific">Lunasporangiospora selenospora</name>
    <dbReference type="NCBI Taxonomy" id="979761"/>
    <lineage>
        <taxon>Eukaryota</taxon>
        <taxon>Fungi</taxon>
        <taxon>Fungi incertae sedis</taxon>
        <taxon>Mucoromycota</taxon>
        <taxon>Mortierellomycotina</taxon>
        <taxon>Mortierellomycetes</taxon>
        <taxon>Mortierellales</taxon>
        <taxon>Mortierellaceae</taxon>
        <taxon>Lunasporangiospora</taxon>
    </lineage>
</organism>
<dbReference type="EMBL" id="JAABOA010003412">
    <property type="protein sequence ID" value="KAF9578698.1"/>
    <property type="molecule type" value="Genomic_DNA"/>
</dbReference>
<feature type="region of interest" description="Disordered" evidence="1">
    <location>
        <begin position="38"/>
        <end position="60"/>
    </location>
</feature>
<evidence type="ECO:0000313" key="2">
    <source>
        <dbReference type="EMBL" id="KAF9578698.1"/>
    </source>
</evidence>
<dbReference type="AlphaFoldDB" id="A0A9P6FNK0"/>
<protein>
    <submittedName>
        <fullName evidence="2">Uncharacterized protein</fullName>
    </submittedName>
</protein>
<evidence type="ECO:0000256" key="1">
    <source>
        <dbReference type="SAM" id="MobiDB-lite"/>
    </source>
</evidence>
<gene>
    <name evidence="2" type="ORF">BGW38_005386</name>
</gene>